<dbReference type="RefSeq" id="WP_201657798.1">
    <property type="nucleotide sequence ID" value="NZ_CAJHCS010000028.1"/>
</dbReference>
<proteinExistence type="predicted"/>
<dbReference type="EMBL" id="JAZHGC010000026">
    <property type="protein sequence ID" value="MEM5289451.1"/>
    <property type="molecule type" value="Genomic_DNA"/>
</dbReference>
<dbReference type="Proteomes" id="UP001494588">
    <property type="component" value="Unassembled WGS sequence"/>
</dbReference>
<name>A0ABU9QJ60_9BURK</name>
<keyword evidence="2" id="KW-1185">Reference proteome</keyword>
<organism evidence="1 2">
    <name type="scientific">Paraburkholderia sabiae</name>
    <dbReference type="NCBI Taxonomy" id="273251"/>
    <lineage>
        <taxon>Bacteria</taxon>
        <taxon>Pseudomonadati</taxon>
        <taxon>Pseudomonadota</taxon>
        <taxon>Betaproteobacteria</taxon>
        <taxon>Burkholderiales</taxon>
        <taxon>Burkholderiaceae</taxon>
        <taxon>Paraburkholderia</taxon>
    </lineage>
</organism>
<gene>
    <name evidence="1" type="ORF">V4C55_27395</name>
</gene>
<comment type="caution">
    <text evidence="1">The sequence shown here is derived from an EMBL/GenBank/DDBJ whole genome shotgun (WGS) entry which is preliminary data.</text>
</comment>
<accession>A0ABU9QJ60</accession>
<sequence>MSLIRSFNVRAEAATLSVRPCNPRVGTNHTYVLNGTLLRDVLIDGRWVTVHASDPTESRSA</sequence>
<evidence type="ECO:0000313" key="1">
    <source>
        <dbReference type="EMBL" id="MEM5289451.1"/>
    </source>
</evidence>
<reference evidence="1 2" key="1">
    <citation type="submission" date="2024-01" db="EMBL/GenBank/DDBJ databases">
        <title>The diversity of rhizobia nodulating Mimosa spp. in eleven states of Brazil covering several biomes is determined by host plant, location, and edaphic factors.</title>
        <authorList>
            <person name="Rouws L."/>
            <person name="Barauna A."/>
            <person name="Beukes C."/>
            <person name="De Faria S.M."/>
            <person name="Gross E."/>
            <person name="Dos Reis Junior F.B."/>
            <person name="Simon M."/>
            <person name="Maluk M."/>
            <person name="Odee D.W."/>
            <person name="Kenicer G."/>
            <person name="Young J.P.W."/>
            <person name="Reis V.M."/>
            <person name="Zilli J."/>
            <person name="James E.K."/>
        </authorList>
    </citation>
    <scope>NUCLEOTIDE SEQUENCE [LARGE SCALE GENOMIC DNA]</scope>
    <source>
        <strain evidence="1 2">JPY77</strain>
    </source>
</reference>
<evidence type="ECO:0000313" key="2">
    <source>
        <dbReference type="Proteomes" id="UP001494588"/>
    </source>
</evidence>
<protein>
    <submittedName>
        <fullName evidence="1">Uncharacterized protein</fullName>
    </submittedName>
</protein>